<dbReference type="Proteomes" id="UP001281305">
    <property type="component" value="Chromosome"/>
</dbReference>
<dbReference type="InterPro" id="IPR012495">
    <property type="entry name" value="TadE-like_dom"/>
</dbReference>
<dbReference type="RefSeq" id="WP_317057388.1">
    <property type="nucleotide sequence ID" value="NZ_CP146606.1"/>
</dbReference>
<keyword evidence="4" id="KW-1185">Reference proteome</keyword>
<organism evidence="3 4">
    <name type="scientific">Roseovarius rhodophyticola</name>
    <dbReference type="NCBI Taxonomy" id="3080827"/>
    <lineage>
        <taxon>Bacteria</taxon>
        <taxon>Pseudomonadati</taxon>
        <taxon>Pseudomonadota</taxon>
        <taxon>Alphaproteobacteria</taxon>
        <taxon>Rhodobacterales</taxon>
        <taxon>Roseobacteraceae</taxon>
        <taxon>Roseovarius</taxon>
    </lineage>
</organism>
<evidence type="ECO:0000256" key="1">
    <source>
        <dbReference type="SAM" id="Phobius"/>
    </source>
</evidence>
<sequence>MIWPFRSLLGRFAREEDGNSTVEFVIIVPVYLSMMVFSVELGLITMRNTMLERGLDIAVRDLRLGTGTFQSNTEEEQEATHNLIKQTVCNNSIVLVNCENKLQLEMVVADPFAFNSLDTEVKCTDRPEDAAPVRFSTGTANQLMLLRACYKYEPLFPEGVLGSALSTNAEGEAAVVSLTAFVQEPL</sequence>
<evidence type="ECO:0000313" key="4">
    <source>
        <dbReference type="Proteomes" id="UP001281305"/>
    </source>
</evidence>
<proteinExistence type="predicted"/>
<dbReference type="EMBL" id="CP146606">
    <property type="protein sequence ID" value="WYK17316.1"/>
    <property type="molecule type" value="Genomic_DNA"/>
</dbReference>
<accession>A0ABZ2TCB7</accession>
<gene>
    <name evidence="3" type="ORF">RZS32_012945</name>
</gene>
<name>A0ABZ2TCB7_9RHOB</name>
<reference evidence="3 4" key="1">
    <citation type="submission" date="2024-02" db="EMBL/GenBank/DDBJ databases">
        <title>Roseovarius strain W115 nov., isolated from a marine algae.</title>
        <authorList>
            <person name="Lee M.W."/>
            <person name="Lee J.K."/>
            <person name="Kim J.M."/>
            <person name="Choi D.G."/>
            <person name="Baek J.H."/>
            <person name="Bayburt H."/>
            <person name="Jung J.J."/>
            <person name="Han D.M."/>
            <person name="Jeon C.O."/>
        </authorList>
    </citation>
    <scope>NUCLEOTIDE SEQUENCE [LARGE SCALE GENOMIC DNA]</scope>
    <source>
        <strain evidence="3 4">W115</strain>
    </source>
</reference>
<feature type="transmembrane region" description="Helical" evidence="1">
    <location>
        <begin position="24"/>
        <end position="44"/>
    </location>
</feature>
<protein>
    <submittedName>
        <fullName evidence="3">TadE/TadG family type IV pilus assembly protein</fullName>
    </submittedName>
</protein>
<evidence type="ECO:0000313" key="3">
    <source>
        <dbReference type="EMBL" id="WYK17316.1"/>
    </source>
</evidence>
<keyword evidence="1" id="KW-0812">Transmembrane</keyword>
<keyword evidence="1" id="KW-1133">Transmembrane helix</keyword>
<feature type="domain" description="TadE-like" evidence="2">
    <location>
        <begin position="18"/>
        <end position="60"/>
    </location>
</feature>
<dbReference type="Pfam" id="PF07811">
    <property type="entry name" value="TadE"/>
    <property type="match status" value="1"/>
</dbReference>
<evidence type="ECO:0000259" key="2">
    <source>
        <dbReference type="Pfam" id="PF07811"/>
    </source>
</evidence>
<keyword evidence="1" id="KW-0472">Membrane</keyword>